<protein>
    <submittedName>
        <fullName evidence="2">Uncharacterized protein</fullName>
    </submittedName>
</protein>
<dbReference type="InterPro" id="IPR002110">
    <property type="entry name" value="Ankyrin_rpt"/>
</dbReference>
<evidence type="ECO:0000256" key="1">
    <source>
        <dbReference type="SAM" id="SignalP"/>
    </source>
</evidence>
<dbReference type="Gene3D" id="1.25.40.20">
    <property type="entry name" value="Ankyrin repeat-containing domain"/>
    <property type="match status" value="1"/>
</dbReference>
<evidence type="ECO:0000313" key="2">
    <source>
        <dbReference type="EMBL" id="CRZ05823.1"/>
    </source>
</evidence>
<organism evidence="2">
    <name type="scientific">Spongospora subterranea</name>
    <dbReference type="NCBI Taxonomy" id="70186"/>
    <lineage>
        <taxon>Eukaryota</taxon>
        <taxon>Sar</taxon>
        <taxon>Rhizaria</taxon>
        <taxon>Endomyxa</taxon>
        <taxon>Phytomyxea</taxon>
        <taxon>Plasmodiophorida</taxon>
        <taxon>Plasmodiophoridae</taxon>
        <taxon>Spongospora</taxon>
    </lineage>
</organism>
<name>A0A0H5QV17_9EUKA</name>
<reference evidence="2" key="1">
    <citation type="submission" date="2015-04" db="EMBL/GenBank/DDBJ databases">
        <title>The genome sequence of the plant pathogenic Rhizarian Plasmodiophora brassicae reveals insights in its biotrophic life cycle and the origin of chitin synthesis.</title>
        <authorList>
            <person name="Schwelm A."/>
            <person name="Fogelqvist J."/>
            <person name="Knaust A."/>
            <person name="Julke S."/>
            <person name="Lilja T."/>
            <person name="Dhandapani V."/>
            <person name="Bonilla-Rosso G."/>
            <person name="Karlsson M."/>
            <person name="Shevchenko A."/>
            <person name="Choi S.R."/>
            <person name="Kim H.G."/>
            <person name="Park J.Y."/>
            <person name="Lim Y.P."/>
            <person name="Ludwig-Muller J."/>
            <person name="Dixelius C."/>
        </authorList>
    </citation>
    <scope>NUCLEOTIDE SEQUENCE</scope>
    <source>
        <tissue evidence="2">Potato root galls</tissue>
    </source>
</reference>
<feature type="non-terminal residue" evidence="2">
    <location>
        <position position="168"/>
    </location>
</feature>
<dbReference type="AlphaFoldDB" id="A0A0H5QV17"/>
<proteinExistence type="predicted"/>
<sequence length="168" mass="18679">MLWQWHRELFILLISIIVFYKQILADDEGEPSQTNTLSVKGAAPMISTISRNTLPDIAAEHDQCDTIPMAINAQNSYEEPLIFRAVRSRSVEAIECVLNVDCDMQISADHKLTNIAHIINAKNQYGETPVIVAANLQYWDIVLCLLKNGADAMISTTENGVTVLHIAT</sequence>
<feature type="chain" id="PRO_5005222835" evidence="1">
    <location>
        <begin position="26"/>
        <end position="168"/>
    </location>
</feature>
<accession>A0A0H5QV17</accession>
<feature type="signal peptide" evidence="1">
    <location>
        <begin position="1"/>
        <end position="25"/>
    </location>
</feature>
<dbReference type="SUPFAM" id="SSF48403">
    <property type="entry name" value="Ankyrin repeat"/>
    <property type="match status" value="1"/>
</dbReference>
<dbReference type="Pfam" id="PF00023">
    <property type="entry name" value="Ank"/>
    <property type="match status" value="1"/>
</dbReference>
<dbReference type="InterPro" id="IPR036770">
    <property type="entry name" value="Ankyrin_rpt-contain_sf"/>
</dbReference>
<keyword evidence="1" id="KW-0732">Signal</keyword>
<dbReference type="EMBL" id="HACM01005381">
    <property type="protein sequence ID" value="CRZ05823.1"/>
    <property type="molecule type" value="Transcribed_RNA"/>
</dbReference>